<gene>
    <name evidence="2" type="ORF">GCM10008983_18940</name>
</gene>
<evidence type="ECO:0000313" key="2">
    <source>
        <dbReference type="EMBL" id="GAA0442052.1"/>
    </source>
</evidence>
<dbReference type="EMBL" id="BAAADM010000052">
    <property type="protein sequence ID" value="GAA0442052.1"/>
    <property type="molecule type" value="Genomic_DNA"/>
</dbReference>
<name>A0ABN0ZB35_9BACI</name>
<accession>A0ABN0ZB35</accession>
<proteinExistence type="predicted"/>
<evidence type="ECO:0000256" key="1">
    <source>
        <dbReference type="SAM" id="MobiDB-lite"/>
    </source>
</evidence>
<protein>
    <submittedName>
        <fullName evidence="2">Uncharacterized protein</fullName>
    </submittedName>
</protein>
<keyword evidence="3" id="KW-1185">Reference proteome</keyword>
<evidence type="ECO:0000313" key="3">
    <source>
        <dbReference type="Proteomes" id="UP001501459"/>
    </source>
</evidence>
<sequence length="155" mass="18130">MRKEQLELCQGYFASLAKKGIATVEDDKAEEAAFRRSRQHGQRTNAARIEEVIPDWFREQKRREKLKQEREQTADESRDKTAEWEETERLLAKFSGVGNHQVSGTYHHNSFTSFPKDDFRQLPKIILILDIRPPLFDIGFLNVQIGRHNFIVSSE</sequence>
<organism evidence="2 3">
    <name type="scientific">Lentibacillus halophilus</name>
    <dbReference type="NCBI Taxonomy" id="295065"/>
    <lineage>
        <taxon>Bacteria</taxon>
        <taxon>Bacillati</taxon>
        <taxon>Bacillota</taxon>
        <taxon>Bacilli</taxon>
        <taxon>Bacillales</taxon>
        <taxon>Bacillaceae</taxon>
        <taxon>Lentibacillus</taxon>
    </lineage>
</organism>
<reference evidence="2 3" key="1">
    <citation type="journal article" date="2019" name="Int. J. Syst. Evol. Microbiol.">
        <title>The Global Catalogue of Microorganisms (GCM) 10K type strain sequencing project: providing services to taxonomists for standard genome sequencing and annotation.</title>
        <authorList>
            <consortium name="The Broad Institute Genomics Platform"/>
            <consortium name="The Broad Institute Genome Sequencing Center for Infectious Disease"/>
            <person name="Wu L."/>
            <person name="Ma J."/>
        </authorList>
    </citation>
    <scope>NUCLEOTIDE SEQUENCE [LARGE SCALE GENOMIC DNA]</scope>
    <source>
        <strain evidence="2 3">JCM 12149</strain>
    </source>
</reference>
<dbReference type="Proteomes" id="UP001501459">
    <property type="component" value="Unassembled WGS sequence"/>
</dbReference>
<comment type="caution">
    <text evidence="2">The sequence shown here is derived from an EMBL/GenBank/DDBJ whole genome shotgun (WGS) entry which is preliminary data.</text>
</comment>
<feature type="region of interest" description="Disordered" evidence="1">
    <location>
        <begin position="63"/>
        <end position="83"/>
    </location>
</feature>
<dbReference type="RefSeq" id="WP_343752605.1">
    <property type="nucleotide sequence ID" value="NZ_BAAADM010000052.1"/>
</dbReference>